<dbReference type="KEGG" id="pcw:110195229"/>
<name>A0A6P5IN37_PHACI</name>
<dbReference type="AlphaFoldDB" id="A0A6P5IN37"/>
<feature type="compositionally biased region" description="Pro residues" evidence="1">
    <location>
        <begin position="195"/>
        <end position="205"/>
    </location>
</feature>
<keyword evidence="2" id="KW-1185">Reference proteome</keyword>
<feature type="compositionally biased region" description="Basic and acidic residues" evidence="1">
    <location>
        <begin position="12"/>
        <end position="24"/>
    </location>
</feature>
<proteinExistence type="predicted"/>
<evidence type="ECO:0000256" key="1">
    <source>
        <dbReference type="SAM" id="MobiDB-lite"/>
    </source>
</evidence>
<organism evidence="2 3">
    <name type="scientific">Phascolarctos cinereus</name>
    <name type="common">Koala</name>
    <dbReference type="NCBI Taxonomy" id="38626"/>
    <lineage>
        <taxon>Eukaryota</taxon>
        <taxon>Metazoa</taxon>
        <taxon>Chordata</taxon>
        <taxon>Craniata</taxon>
        <taxon>Vertebrata</taxon>
        <taxon>Euteleostomi</taxon>
        <taxon>Mammalia</taxon>
        <taxon>Metatheria</taxon>
        <taxon>Diprotodontia</taxon>
        <taxon>Phascolarctidae</taxon>
        <taxon>Phascolarctos</taxon>
    </lineage>
</organism>
<feature type="region of interest" description="Disordered" evidence="1">
    <location>
        <begin position="1"/>
        <end position="28"/>
    </location>
</feature>
<evidence type="ECO:0000313" key="2">
    <source>
        <dbReference type="Proteomes" id="UP000515140"/>
    </source>
</evidence>
<gene>
    <name evidence="3" type="primary">LOC110195229</name>
</gene>
<accession>A0A6P5IN37</accession>
<protein>
    <submittedName>
        <fullName evidence="3">Uncharacterized protein LOC110195229</fullName>
    </submittedName>
</protein>
<feature type="compositionally biased region" description="Basic and acidic residues" evidence="1">
    <location>
        <begin position="129"/>
        <end position="143"/>
    </location>
</feature>
<dbReference type="RefSeq" id="XP_020823537.1">
    <property type="nucleotide sequence ID" value="XM_020967878.1"/>
</dbReference>
<evidence type="ECO:0000313" key="3">
    <source>
        <dbReference type="RefSeq" id="XP_020823537.1"/>
    </source>
</evidence>
<feature type="region of interest" description="Disordered" evidence="1">
    <location>
        <begin position="125"/>
        <end position="205"/>
    </location>
</feature>
<feature type="compositionally biased region" description="Basic and acidic residues" evidence="1">
    <location>
        <begin position="180"/>
        <end position="193"/>
    </location>
</feature>
<reference evidence="3" key="1">
    <citation type="submission" date="2025-08" db="UniProtKB">
        <authorList>
            <consortium name="RefSeq"/>
        </authorList>
    </citation>
    <scope>IDENTIFICATION</scope>
    <source>
        <tissue evidence="3">Spleen</tissue>
    </source>
</reference>
<sequence length="205" mass="22781">MKFHPSSGGTKQVKDQGRSDRSCPDHAYLTGIQPEWGAGLTRASGEKNCKDLRALKFRSRSNWEKICGTKEEKSSRERRDQLQLPQKRCALREKELQQRGEVGKSGILQAGAREGLGACAERVSYIGPKEGEKSNRGKPETKWHPGLRPPSTRRLARPGAVESNTGSEPPKCFSRSAVSEPRRGKGEEEEKARAPRPPAARPRQE</sequence>
<dbReference type="InParanoid" id="A0A6P5IN37"/>
<dbReference type="GeneID" id="110195229"/>
<dbReference type="Proteomes" id="UP000515140">
    <property type="component" value="Unplaced"/>
</dbReference>